<reference evidence="3" key="1">
    <citation type="submission" date="2020-07" db="EMBL/GenBank/DDBJ databases">
        <title>Clarias magur genome sequencing, assembly and annotation.</title>
        <authorList>
            <person name="Kushwaha B."/>
            <person name="Kumar R."/>
            <person name="Das P."/>
            <person name="Joshi C.G."/>
            <person name="Kumar D."/>
            <person name="Nagpure N.S."/>
            <person name="Pandey M."/>
            <person name="Agarwal S."/>
            <person name="Srivastava S."/>
            <person name="Singh M."/>
            <person name="Sahoo L."/>
            <person name="Jayasankar P."/>
            <person name="Meher P.K."/>
            <person name="Koringa P.G."/>
            <person name="Iquebal M.A."/>
            <person name="Das S.P."/>
            <person name="Bit A."/>
            <person name="Patnaik S."/>
            <person name="Patel N."/>
            <person name="Shah T.M."/>
            <person name="Hinsu A."/>
            <person name="Jena J.K."/>
        </authorList>
    </citation>
    <scope>NUCLEOTIDE SEQUENCE</scope>
    <source>
        <strain evidence="3">CIFAMagur01</strain>
        <tissue evidence="3">Testis</tissue>
    </source>
</reference>
<evidence type="ECO:0000256" key="2">
    <source>
        <dbReference type="SAM" id="Phobius"/>
    </source>
</evidence>
<comment type="caution">
    <text evidence="3">The sequence shown here is derived from an EMBL/GenBank/DDBJ whole genome shotgun (WGS) entry which is preliminary data.</text>
</comment>
<keyword evidence="4" id="KW-1185">Reference proteome</keyword>
<feature type="coiled-coil region" evidence="1">
    <location>
        <begin position="487"/>
        <end position="536"/>
    </location>
</feature>
<organism evidence="3 4">
    <name type="scientific">Clarias magur</name>
    <name type="common">Asian catfish</name>
    <name type="synonym">Macropteronotus magur</name>
    <dbReference type="NCBI Taxonomy" id="1594786"/>
    <lineage>
        <taxon>Eukaryota</taxon>
        <taxon>Metazoa</taxon>
        <taxon>Chordata</taxon>
        <taxon>Craniata</taxon>
        <taxon>Vertebrata</taxon>
        <taxon>Euteleostomi</taxon>
        <taxon>Actinopterygii</taxon>
        <taxon>Neopterygii</taxon>
        <taxon>Teleostei</taxon>
        <taxon>Ostariophysi</taxon>
        <taxon>Siluriformes</taxon>
        <taxon>Clariidae</taxon>
        <taxon>Clarias</taxon>
    </lineage>
</organism>
<feature type="coiled-coil region" evidence="1">
    <location>
        <begin position="398"/>
        <end position="425"/>
    </location>
</feature>
<dbReference type="InterPro" id="IPR013783">
    <property type="entry name" value="Ig-like_fold"/>
</dbReference>
<feature type="coiled-coil region" evidence="1">
    <location>
        <begin position="345"/>
        <end position="372"/>
    </location>
</feature>
<dbReference type="Proteomes" id="UP000727407">
    <property type="component" value="Unassembled WGS sequence"/>
</dbReference>
<dbReference type="AlphaFoldDB" id="A0A8J4U142"/>
<protein>
    <submittedName>
        <fullName evidence="3">CAP-Gly domain-containing linker protein 1-like isoform X1</fullName>
    </submittedName>
</protein>
<feature type="coiled-coil region" evidence="1">
    <location>
        <begin position="227"/>
        <end position="283"/>
    </location>
</feature>
<proteinExistence type="predicted"/>
<keyword evidence="2" id="KW-0472">Membrane</keyword>
<evidence type="ECO:0000313" key="4">
    <source>
        <dbReference type="Proteomes" id="UP000727407"/>
    </source>
</evidence>
<keyword evidence="2" id="KW-1133">Transmembrane helix</keyword>
<keyword evidence="2" id="KW-0812">Transmembrane</keyword>
<feature type="non-terminal residue" evidence="3">
    <location>
        <position position="646"/>
    </location>
</feature>
<sequence>PGSAAVFPIYAKLHQSVTLPCEAQCSPGKAKWSLTDNRDDVFARCDQTSCRSVQQGFNMSHDQYKRGDLSLTITNPDYSMRKTYTCECDYSDYATWRLKISTVFSAVQMRPGEDLKLDLSVPESVEVIYRGSDSADGVQICNVTHGTLQCNTEYTPRTSLSNSELTLRNMWRSENGTYTIRNLDHKEDIRVYAVSVSGLTTGEIAGTVIAVLLLLVLLIAGVVTYMRRKAAGEKEEAERKRREVKSQMKAVDELISQALLKSEGEVEDVLQQVEEKINALKQMYRWDKEYSEHVTSFCYSKREELELYRKLYEPELRALQPVTGEVKSNMVAVDELIKQAQLRPAGALMEALQQVEEKINALEQKYRDDNKYLDSVRLFCNSKRSYLKLYIEVFTTENRSLQSVIEEVRTEMEAVDELIKQIQLKPLEEQGKVIQQAFETINDLELKYSWTGEYYMNVMFFCGVKRTELEFYRKFYGTQNGFPDPQTKEVKREVEAVDDLIKQARHKAPGEQEKVLQKAEKKIHHLLENYPDFERLCLFKREEPYLCRKIYGTQKGSQHHGAGEVMNKVTAVYERIRQVKRKPPGKVEAAIQEVEEKINDLEQKCRHDRDYYTSVELFCNQKRRDLELCSKLDLIQLGFDWTNTED</sequence>
<evidence type="ECO:0000313" key="3">
    <source>
        <dbReference type="EMBL" id="KAF5886508.1"/>
    </source>
</evidence>
<dbReference type="EMBL" id="QNUK01001174">
    <property type="protein sequence ID" value="KAF5886508.1"/>
    <property type="molecule type" value="Genomic_DNA"/>
</dbReference>
<feature type="transmembrane region" description="Helical" evidence="2">
    <location>
        <begin position="204"/>
        <end position="226"/>
    </location>
</feature>
<evidence type="ECO:0000256" key="1">
    <source>
        <dbReference type="SAM" id="Coils"/>
    </source>
</evidence>
<keyword evidence="1" id="KW-0175">Coiled coil</keyword>
<feature type="non-terminal residue" evidence="3">
    <location>
        <position position="1"/>
    </location>
</feature>
<accession>A0A8J4U142</accession>
<dbReference type="InterPro" id="IPR036179">
    <property type="entry name" value="Ig-like_dom_sf"/>
</dbReference>
<dbReference type="SUPFAM" id="SSF48726">
    <property type="entry name" value="Immunoglobulin"/>
    <property type="match status" value="1"/>
</dbReference>
<gene>
    <name evidence="3" type="ORF">DAT39_022503</name>
</gene>
<name>A0A8J4U142_CLAMG</name>
<dbReference type="Gene3D" id="2.60.40.10">
    <property type="entry name" value="Immunoglobulins"/>
    <property type="match status" value="1"/>
</dbReference>